<sequence>MMKRRFLNMVVHEDGSRIYSLCRLPLSNHLFYRTAEDATSAQQVENAKKKKQGGWPSMISSCKRLPAAAINFSAPPSSAAASNMHFFSLLREQGEDCVMFADPCCNTSVYDASTKSVRLTHQSYFSKPYNSIALSIRSRCSSGNVMGREDDHGLYVLSTLDGSFELFNYCRIGKSAFLPSLYNRWYWSPLPSAPPCLGYHQTTRNSPLIVAAAVVDNCTICASFKNGTYNFDTSTEVWSHAGSWVLPFYRAAEYVPELSLWFGLQAPGTPRHSLCAFDLSASAMMMDSAAPSSLHTWDYLDGLPDEWSPVDRALVNLGSGRFCIATYFTKKFSCEEEVGIDVHTVLTGVEVVRCGDGLQMIKHKSERYNIKNTIIQCVL</sequence>
<evidence type="ECO:0000313" key="2">
    <source>
        <dbReference type="Proteomes" id="UP001732700"/>
    </source>
</evidence>
<dbReference type="EnsemblPlants" id="AVESA.00010b.r2.2CG0288130.1">
    <property type="protein sequence ID" value="AVESA.00010b.r2.2CG0288130.1.CDS.1"/>
    <property type="gene ID" value="AVESA.00010b.r2.2CG0288130"/>
</dbReference>
<reference evidence="1" key="2">
    <citation type="submission" date="2025-09" db="UniProtKB">
        <authorList>
            <consortium name="EnsemblPlants"/>
        </authorList>
    </citation>
    <scope>IDENTIFICATION</scope>
</reference>
<name>A0ACD5UNF1_AVESA</name>
<keyword evidence="2" id="KW-1185">Reference proteome</keyword>
<evidence type="ECO:0000313" key="1">
    <source>
        <dbReference type="EnsemblPlants" id="AVESA.00010b.r2.2CG0288130.1.CDS.1"/>
    </source>
</evidence>
<protein>
    <submittedName>
        <fullName evidence="1">Uncharacterized protein</fullName>
    </submittedName>
</protein>
<reference evidence="1" key="1">
    <citation type="submission" date="2021-05" db="EMBL/GenBank/DDBJ databases">
        <authorList>
            <person name="Scholz U."/>
            <person name="Mascher M."/>
            <person name="Fiebig A."/>
        </authorList>
    </citation>
    <scope>NUCLEOTIDE SEQUENCE [LARGE SCALE GENOMIC DNA]</scope>
</reference>
<dbReference type="Proteomes" id="UP001732700">
    <property type="component" value="Chromosome 2C"/>
</dbReference>
<organism evidence="1 2">
    <name type="scientific">Avena sativa</name>
    <name type="common">Oat</name>
    <dbReference type="NCBI Taxonomy" id="4498"/>
    <lineage>
        <taxon>Eukaryota</taxon>
        <taxon>Viridiplantae</taxon>
        <taxon>Streptophyta</taxon>
        <taxon>Embryophyta</taxon>
        <taxon>Tracheophyta</taxon>
        <taxon>Spermatophyta</taxon>
        <taxon>Magnoliopsida</taxon>
        <taxon>Liliopsida</taxon>
        <taxon>Poales</taxon>
        <taxon>Poaceae</taxon>
        <taxon>BOP clade</taxon>
        <taxon>Pooideae</taxon>
        <taxon>Poodae</taxon>
        <taxon>Poeae</taxon>
        <taxon>Poeae Chloroplast Group 1 (Aveneae type)</taxon>
        <taxon>Aveninae</taxon>
        <taxon>Avena</taxon>
    </lineage>
</organism>
<accession>A0ACD5UNF1</accession>
<proteinExistence type="predicted"/>